<name>A0A0E4HCI6_9BACL</name>
<proteinExistence type="predicted"/>
<evidence type="ECO:0000313" key="1">
    <source>
        <dbReference type="EMBL" id="CQR57250.1"/>
    </source>
</evidence>
<dbReference type="HOGENOM" id="CLU_021021_2_0_9"/>
<accession>A0A0E4HCI6</accession>
<dbReference type="SUPFAM" id="SSF53850">
    <property type="entry name" value="Periplasmic binding protein-like II"/>
    <property type="match status" value="1"/>
</dbReference>
<dbReference type="PANTHER" id="PTHR43649:SF12">
    <property type="entry name" value="DIACETYLCHITOBIOSE BINDING PROTEIN DASA"/>
    <property type="match status" value="1"/>
</dbReference>
<protein>
    <submittedName>
        <fullName evidence="1">ABC transporter substrate-binding protein</fullName>
    </submittedName>
</protein>
<organism evidence="1 2">
    <name type="scientific">Paenibacillus riograndensis SBR5</name>
    <dbReference type="NCBI Taxonomy" id="1073571"/>
    <lineage>
        <taxon>Bacteria</taxon>
        <taxon>Bacillati</taxon>
        <taxon>Bacillota</taxon>
        <taxon>Bacilli</taxon>
        <taxon>Bacillales</taxon>
        <taxon>Paenibacillaceae</taxon>
        <taxon>Paenibacillus</taxon>
        <taxon>Paenibacillus sonchi group</taxon>
    </lineage>
</organism>
<dbReference type="PANTHER" id="PTHR43649">
    <property type="entry name" value="ARABINOSE-BINDING PROTEIN-RELATED"/>
    <property type="match status" value="1"/>
</dbReference>
<reference evidence="2" key="1">
    <citation type="submission" date="2015-03" db="EMBL/GenBank/DDBJ databases">
        <authorList>
            <person name="Wibberg D."/>
        </authorList>
    </citation>
    <scope>NUCLEOTIDE SEQUENCE [LARGE SCALE GENOMIC DNA]</scope>
</reference>
<dbReference type="Pfam" id="PF01547">
    <property type="entry name" value="SBP_bac_1"/>
    <property type="match status" value="1"/>
</dbReference>
<dbReference type="Gene3D" id="3.40.190.10">
    <property type="entry name" value="Periplasmic binding protein-like II"/>
    <property type="match status" value="2"/>
</dbReference>
<dbReference type="InterPro" id="IPR006059">
    <property type="entry name" value="SBP"/>
</dbReference>
<dbReference type="STRING" id="483937.AMQ84_15995"/>
<gene>
    <name evidence="1" type="ORF">PRIO_4848</name>
</gene>
<dbReference type="PATRIC" id="fig|1073571.4.peg.5207"/>
<evidence type="ECO:0000313" key="2">
    <source>
        <dbReference type="Proteomes" id="UP000033163"/>
    </source>
</evidence>
<dbReference type="EMBL" id="LN831776">
    <property type="protein sequence ID" value="CQR57250.1"/>
    <property type="molecule type" value="Genomic_DNA"/>
</dbReference>
<sequence>MLILFLRFDQWILHIAHCLHTRISLHCRGIKPVKYHYMEVVILMKSFTKKKIHKSLLLLFGLTLLSAGCSNSSNSSNSSGNNESAFSPASDEAAAADFSYPMAGNVELTFMNEKLGGTPERLPIDDEYEKRTGIKIKQLGGTPMTDQKFSLMLASGELPDIFLNTWLQYPGGPDKAVEQGYILKLNDLMDKYAPNLKRTLEEHPEIDKMIKTDDGTYYAFPFIRSEAGRVYGGPIIRKDWLDELKLTVPQTIDEWHTVLTAFKEKKNASAPVTFRTMFLGERTGGFAGAFGVMGNFYVNDGKVVYGYLEPGYKDYLKTMAQWYKEGLIDKDFASIDAATVDKKMTSNESGATIGWQFYIESYNSAMQETDKKASFVAAPYPAAAKGQTPEFGQLDNAYAGTSSAAISATTKNPEAAMRWLDYAYTPEGSLLNTFGIEGTTYTMENGKAKYTDLVVNNPEGLGSDQVMLKYSHGTNFPMIQQDNDLPAKFAQTSEAIDIWKKTNHESHLLPPITPTAEESDEMSSIMNDINALVKETELKIILGTEPVENYDKYVQQMKDMGIERALEIQQAAYERYMKR</sequence>
<dbReference type="InterPro" id="IPR050490">
    <property type="entry name" value="Bact_solute-bd_prot1"/>
</dbReference>
<dbReference type="Proteomes" id="UP000033163">
    <property type="component" value="Chromosome I"/>
</dbReference>
<dbReference type="AlphaFoldDB" id="A0A0E4HCI6"/>
<dbReference type="KEGG" id="pri:PRIO_4848"/>